<name>A0A914WTU2_9BILA</name>
<evidence type="ECO:0000313" key="4">
    <source>
        <dbReference type="WBParaSite" id="PSAMB.scaffold5243size12224.g26258.t1"/>
    </source>
</evidence>
<feature type="region of interest" description="Disordered" evidence="1">
    <location>
        <begin position="61"/>
        <end position="86"/>
    </location>
</feature>
<dbReference type="AlphaFoldDB" id="A0A914WTU2"/>
<dbReference type="SMART" id="SM00343">
    <property type="entry name" value="ZnF_C2HC"/>
    <property type="match status" value="1"/>
</dbReference>
<dbReference type="Proteomes" id="UP000887566">
    <property type="component" value="Unplaced"/>
</dbReference>
<dbReference type="WBParaSite" id="PSAMB.scaffold5243size12224.g26258.t1">
    <property type="protein sequence ID" value="PSAMB.scaffold5243size12224.g26258.t1"/>
    <property type="gene ID" value="PSAMB.scaffold5243size12224.g26258"/>
</dbReference>
<proteinExistence type="predicted"/>
<dbReference type="Gene3D" id="4.10.60.10">
    <property type="entry name" value="Zinc finger, CCHC-type"/>
    <property type="match status" value="1"/>
</dbReference>
<feature type="compositionally biased region" description="Low complexity" evidence="1">
    <location>
        <begin position="61"/>
        <end position="72"/>
    </location>
</feature>
<feature type="domain" description="CCHC-type" evidence="2">
    <location>
        <begin position="46"/>
        <end position="62"/>
    </location>
</feature>
<evidence type="ECO:0000256" key="1">
    <source>
        <dbReference type="SAM" id="MobiDB-lite"/>
    </source>
</evidence>
<organism evidence="3 4">
    <name type="scientific">Plectus sambesii</name>
    <dbReference type="NCBI Taxonomy" id="2011161"/>
    <lineage>
        <taxon>Eukaryota</taxon>
        <taxon>Metazoa</taxon>
        <taxon>Ecdysozoa</taxon>
        <taxon>Nematoda</taxon>
        <taxon>Chromadorea</taxon>
        <taxon>Plectida</taxon>
        <taxon>Plectina</taxon>
        <taxon>Plectoidea</taxon>
        <taxon>Plectidae</taxon>
        <taxon>Plectus</taxon>
    </lineage>
</organism>
<evidence type="ECO:0000259" key="2">
    <source>
        <dbReference type="SMART" id="SM00343"/>
    </source>
</evidence>
<protein>
    <submittedName>
        <fullName evidence="4">CCHC-type domain-containing protein</fullName>
    </submittedName>
</protein>
<dbReference type="GO" id="GO:0003676">
    <property type="term" value="F:nucleic acid binding"/>
    <property type="evidence" value="ECO:0007669"/>
    <property type="project" value="InterPro"/>
</dbReference>
<dbReference type="Pfam" id="PF00098">
    <property type="entry name" value="zf-CCHC"/>
    <property type="match status" value="1"/>
</dbReference>
<sequence>MRSRRWIAAVNASGIARAFETLGHFRRAVPGLGAFPAATLGFKEEACRNCNKKGHIAAICQSTPSQQRQQSSGKKRDNRQPHKSHQVSIDFIKIGKTAAQMTMGQVANLKTYQASIKVNRHNMLLEFNTGAAATVISEADWNLMGKPPLLTT</sequence>
<evidence type="ECO:0000313" key="3">
    <source>
        <dbReference type="Proteomes" id="UP000887566"/>
    </source>
</evidence>
<dbReference type="InterPro" id="IPR001878">
    <property type="entry name" value="Znf_CCHC"/>
</dbReference>
<keyword evidence="3" id="KW-1185">Reference proteome</keyword>
<dbReference type="GO" id="GO:0008270">
    <property type="term" value="F:zinc ion binding"/>
    <property type="evidence" value="ECO:0007669"/>
    <property type="project" value="InterPro"/>
</dbReference>
<reference evidence="4" key="1">
    <citation type="submission" date="2022-11" db="UniProtKB">
        <authorList>
            <consortium name="WormBaseParasite"/>
        </authorList>
    </citation>
    <scope>IDENTIFICATION</scope>
</reference>
<accession>A0A914WTU2</accession>